<dbReference type="AlphaFoldDB" id="A0A9J6GZ42"/>
<sequence>MEQAGLAGAVAHDHQEHAGTSAEVPAAANTTNSSQEGIVLNLTPQKERAIDELLSRVRVISEAGWTSKQKSTNILKLLQKKAELGLISRFKFRVTMNCSSSLFLLFLAFFSRPSVHAVKMLCTWVAEYEMFEDMPPEFHYTGQSWRDFCYSRAKLASAMLLDLQPAVSHTVVGELMNGQVLAVATVYAEMLQVATATGDVYVFDLLSAPGLMNEGRLRELLESERVPKWPLPSLHERPLTRIPVYSAAYMAACLVPNVYTALSGAIKPEYQPLVKLLSEERLLFHLVPDLVRKFKQQRHQEHLRKQLAEAARTDTKLLLTNQEKRLFNELKLGAEASKLVAGHTDVSRKRIHPFTYEVPLNVGAGTKRVKVAEESERPSVRDAASQTASTGDVYITKAFFQEESLN</sequence>
<protein>
    <submittedName>
        <fullName evidence="2">Uncharacterized protein</fullName>
    </submittedName>
</protein>
<dbReference type="EMBL" id="JABSTR010000010">
    <property type="protein sequence ID" value="KAH9380706.1"/>
    <property type="molecule type" value="Genomic_DNA"/>
</dbReference>
<reference evidence="2 3" key="1">
    <citation type="journal article" date="2020" name="Cell">
        <title>Large-Scale Comparative Analyses of Tick Genomes Elucidate Their Genetic Diversity and Vector Capacities.</title>
        <authorList>
            <consortium name="Tick Genome and Microbiome Consortium (TIGMIC)"/>
            <person name="Jia N."/>
            <person name="Wang J."/>
            <person name="Shi W."/>
            <person name="Du L."/>
            <person name="Sun Y."/>
            <person name="Zhan W."/>
            <person name="Jiang J.F."/>
            <person name="Wang Q."/>
            <person name="Zhang B."/>
            <person name="Ji P."/>
            <person name="Bell-Sakyi L."/>
            <person name="Cui X.M."/>
            <person name="Yuan T.T."/>
            <person name="Jiang B.G."/>
            <person name="Yang W.F."/>
            <person name="Lam T.T."/>
            <person name="Chang Q.C."/>
            <person name="Ding S.J."/>
            <person name="Wang X.J."/>
            <person name="Zhu J.G."/>
            <person name="Ruan X.D."/>
            <person name="Zhao L."/>
            <person name="Wei J.T."/>
            <person name="Ye R.Z."/>
            <person name="Que T.C."/>
            <person name="Du C.H."/>
            <person name="Zhou Y.H."/>
            <person name="Cheng J.X."/>
            <person name="Dai P.F."/>
            <person name="Guo W.B."/>
            <person name="Han X.H."/>
            <person name="Huang E.J."/>
            <person name="Li L.F."/>
            <person name="Wei W."/>
            <person name="Gao Y.C."/>
            <person name="Liu J.Z."/>
            <person name="Shao H.Z."/>
            <person name="Wang X."/>
            <person name="Wang C.C."/>
            <person name="Yang T.C."/>
            <person name="Huo Q.B."/>
            <person name="Li W."/>
            <person name="Chen H.Y."/>
            <person name="Chen S.E."/>
            <person name="Zhou L.G."/>
            <person name="Ni X.B."/>
            <person name="Tian J.H."/>
            <person name="Sheng Y."/>
            <person name="Liu T."/>
            <person name="Pan Y.S."/>
            <person name="Xia L.Y."/>
            <person name="Li J."/>
            <person name="Zhao F."/>
            <person name="Cao W.C."/>
        </authorList>
    </citation>
    <scope>NUCLEOTIDE SEQUENCE [LARGE SCALE GENOMIC DNA]</scope>
    <source>
        <strain evidence="2">HaeL-2018</strain>
    </source>
</reference>
<gene>
    <name evidence="2" type="ORF">HPB48_001520</name>
</gene>
<name>A0A9J6GZ42_HAELO</name>
<comment type="caution">
    <text evidence="2">The sequence shown here is derived from an EMBL/GenBank/DDBJ whole genome shotgun (WGS) entry which is preliminary data.</text>
</comment>
<feature type="region of interest" description="Disordered" evidence="1">
    <location>
        <begin position="1"/>
        <end position="32"/>
    </location>
</feature>
<evidence type="ECO:0000313" key="2">
    <source>
        <dbReference type="EMBL" id="KAH9380706.1"/>
    </source>
</evidence>
<evidence type="ECO:0000313" key="3">
    <source>
        <dbReference type="Proteomes" id="UP000821853"/>
    </source>
</evidence>
<accession>A0A9J6GZ42</accession>
<evidence type="ECO:0000256" key="1">
    <source>
        <dbReference type="SAM" id="MobiDB-lite"/>
    </source>
</evidence>
<organism evidence="2 3">
    <name type="scientific">Haemaphysalis longicornis</name>
    <name type="common">Bush tick</name>
    <dbReference type="NCBI Taxonomy" id="44386"/>
    <lineage>
        <taxon>Eukaryota</taxon>
        <taxon>Metazoa</taxon>
        <taxon>Ecdysozoa</taxon>
        <taxon>Arthropoda</taxon>
        <taxon>Chelicerata</taxon>
        <taxon>Arachnida</taxon>
        <taxon>Acari</taxon>
        <taxon>Parasitiformes</taxon>
        <taxon>Ixodida</taxon>
        <taxon>Ixodoidea</taxon>
        <taxon>Ixodidae</taxon>
        <taxon>Haemaphysalinae</taxon>
        <taxon>Haemaphysalis</taxon>
    </lineage>
</organism>
<dbReference type="VEuPathDB" id="VectorBase:HLOH_045735"/>
<proteinExistence type="predicted"/>
<keyword evidence="3" id="KW-1185">Reference proteome</keyword>
<dbReference type="Proteomes" id="UP000821853">
    <property type="component" value="Chromosome 8"/>
</dbReference>